<sequence length="152" mass="16553">MKLQALATTLVRFIALFFSLLAFQGLVSGLLIRVGHDAAAGQYSWQPQFDLFQLALGIALWVLAPRIALLMQGGVMAPDIEATPDRLLKAGAFLLGLYWLIRSLPTALWTVFYGPGMGQGVLFTLVTPEMLTALMGAIVMLVSIRQRTKDSS</sequence>
<dbReference type="RefSeq" id="WP_289504844.1">
    <property type="nucleotide sequence ID" value="NZ_CP116805.1"/>
</dbReference>
<evidence type="ECO:0000313" key="3">
    <source>
        <dbReference type="Proteomes" id="UP001217500"/>
    </source>
</evidence>
<gene>
    <name evidence="2" type="ORF">PH603_04850</name>
</gene>
<feature type="transmembrane region" description="Helical" evidence="1">
    <location>
        <begin position="120"/>
        <end position="144"/>
    </location>
</feature>
<feature type="transmembrane region" description="Helical" evidence="1">
    <location>
        <begin position="12"/>
        <end position="32"/>
    </location>
</feature>
<feature type="transmembrane region" description="Helical" evidence="1">
    <location>
        <begin position="92"/>
        <end position="114"/>
    </location>
</feature>
<proteinExistence type="predicted"/>
<evidence type="ECO:0000256" key="1">
    <source>
        <dbReference type="SAM" id="Phobius"/>
    </source>
</evidence>
<keyword evidence="3" id="KW-1185">Reference proteome</keyword>
<accession>A0AAE9XUV9</accession>
<keyword evidence="1" id="KW-1133">Transmembrane helix</keyword>
<dbReference type="EMBL" id="CP116805">
    <property type="protein sequence ID" value="WCL55085.1"/>
    <property type="molecule type" value="Genomic_DNA"/>
</dbReference>
<keyword evidence="1" id="KW-0812">Transmembrane</keyword>
<protein>
    <submittedName>
        <fullName evidence="2">Uncharacterized protein</fullName>
    </submittedName>
</protein>
<name>A0AAE9XUV9_9PROT</name>
<dbReference type="AlphaFoldDB" id="A0AAE9XUV9"/>
<evidence type="ECO:0000313" key="2">
    <source>
        <dbReference type="EMBL" id="WCL55085.1"/>
    </source>
</evidence>
<feature type="transmembrane region" description="Helical" evidence="1">
    <location>
        <begin position="52"/>
        <end position="71"/>
    </location>
</feature>
<reference evidence="2" key="1">
    <citation type="submission" date="2023-01" db="EMBL/GenBank/DDBJ databases">
        <title>The genome sequence of Kordiimonadaceae bacterium 6D33.</title>
        <authorList>
            <person name="Liu Y."/>
        </authorList>
    </citation>
    <scope>NUCLEOTIDE SEQUENCE</scope>
    <source>
        <strain evidence="2">6D33</strain>
    </source>
</reference>
<keyword evidence="1" id="KW-0472">Membrane</keyword>
<dbReference type="KEGG" id="gso:PH603_04850"/>
<dbReference type="Proteomes" id="UP001217500">
    <property type="component" value="Chromosome"/>
</dbReference>
<organism evidence="2 3">
    <name type="scientific">Gimibacter soli</name>
    <dbReference type="NCBI Taxonomy" id="3024400"/>
    <lineage>
        <taxon>Bacteria</taxon>
        <taxon>Pseudomonadati</taxon>
        <taxon>Pseudomonadota</taxon>
        <taxon>Alphaproteobacteria</taxon>
        <taxon>Kordiimonadales</taxon>
        <taxon>Temperatibacteraceae</taxon>
        <taxon>Gimibacter</taxon>
    </lineage>
</organism>